<feature type="domain" description="BACK" evidence="1">
    <location>
        <begin position="12"/>
        <end position="62"/>
    </location>
</feature>
<dbReference type="AlphaFoldDB" id="A0A914RQR4"/>
<evidence type="ECO:0000259" key="1">
    <source>
        <dbReference type="Pfam" id="PF07707"/>
    </source>
</evidence>
<reference evidence="3" key="1">
    <citation type="submission" date="2022-11" db="UniProtKB">
        <authorList>
            <consortium name="WormBaseParasite"/>
        </authorList>
    </citation>
    <scope>IDENTIFICATION</scope>
</reference>
<dbReference type="Proteomes" id="UP000887564">
    <property type="component" value="Unplaced"/>
</dbReference>
<name>A0A914RQR4_PAREQ</name>
<evidence type="ECO:0000313" key="3">
    <source>
        <dbReference type="WBParaSite" id="PEQ_0000884001-mRNA-1"/>
    </source>
</evidence>
<protein>
    <submittedName>
        <fullName evidence="3">BACK domain-containing protein</fullName>
    </submittedName>
</protein>
<dbReference type="InterPro" id="IPR011705">
    <property type="entry name" value="BACK"/>
</dbReference>
<keyword evidence="2" id="KW-1185">Reference proteome</keyword>
<evidence type="ECO:0000313" key="2">
    <source>
        <dbReference type="Proteomes" id="UP000887564"/>
    </source>
</evidence>
<organism evidence="2 3">
    <name type="scientific">Parascaris equorum</name>
    <name type="common">Equine roundworm</name>
    <dbReference type="NCBI Taxonomy" id="6256"/>
    <lineage>
        <taxon>Eukaryota</taxon>
        <taxon>Metazoa</taxon>
        <taxon>Ecdysozoa</taxon>
        <taxon>Nematoda</taxon>
        <taxon>Chromadorea</taxon>
        <taxon>Rhabditida</taxon>
        <taxon>Spirurina</taxon>
        <taxon>Ascaridomorpha</taxon>
        <taxon>Ascaridoidea</taxon>
        <taxon>Ascarididae</taxon>
        <taxon>Parascaris</taxon>
    </lineage>
</organism>
<dbReference type="Gene3D" id="1.25.40.420">
    <property type="match status" value="1"/>
</dbReference>
<accession>A0A914RQR4</accession>
<proteinExistence type="predicted"/>
<sequence length="106" mass="12066">MLLIARLDVDNCVKIYQFAEQHSLERLRDKCAEVVSARWNEFGAEHFAELSAPLLYRIVKRAPIMVRAGGVMLLMASITRGRPASDETYLLNSAEVSRWERPFNGV</sequence>
<dbReference type="WBParaSite" id="PEQ_0000884001-mRNA-1">
    <property type="protein sequence ID" value="PEQ_0000884001-mRNA-1"/>
    <property type="gene ID" value="PEQ_0000884001"/>
</dbReference>
<dbReference type="Pfam" id="PF07707">
    <property type="entry name" value="BACK"/>
    <property type="match status" value="1"/>
</dbReference>